<protein>
    <recommendedName>
        <fullName evidence="7">2',3'-cyclic-nucleotide 3'-phosphodiesterase</fullName>
        <ecNumber evidence="6">3.1.4.37</ecNumber>
    </recommendedName>
</protein>
<evidence type="ECO:0000256" key="13">
    <source>
        <dbReference type="ARBA" id="ARBA00023288"/>
    </source>
</evidence>
<evidence type="ECO:0000256" key="1">
    <source>
        <dbReference type="ARBA" id="ARBA00000610"/>
    </source>
</evidence>
<comment type="function">
    <text evidence="15">Catalyzes the formation of 2'-nucleotide products from 2',3'-cyclic substrates. May participate in RNA metabolism in the myelinating cell, CNP is the third most abundant protein in central nervous system myelin.</text>
</comment>
<dbReference type="SUPFAM" id="SSF55144">
    <property type="entry name" value="LigT-like"/>
    <property type="match status" value="1"/>
</dbReference>
<dbReference type="STRING" id="6526.A0A2C9KGF5"/>
<dbReference type="GO" id="GO:0005737">
    <property type="term" value="C:cytoplasm"/>
    <property type="evidence" value="ECO:0007669"/>
    <property type="project" value="TreeGrafter"/>
</dbReference>
<evidence type="ECO:0000256" key="5">
    <source>
        <dbReference type="ARBA" id="ARBA00011781"/>
    </source>
</evidence>
<evidence type="ECO:0000256" key="9">
    <source>
        <dbReference type="ARBA" id="ARBA00022553"/>
    </source>
</evidence>
<dbReference type="KEGG" id="bgt:106066505"/>
<gene>
    <name evidence="17" type="primary">106066505</name>
</gene>
<sequence length="549" mass="61489">MSYASLCTSFVTTAPVLFLPDFFLSATHQSRSITRYNNEESLTDCINVLGDGDAPSTVSCFISPFIDNTGYRTIRNIEETGDVLTKRKEIRHVKDSSKRELKLENENAEAFLNFPFFTDRATCMHLKRPSTKVMFIMRGLSGSGKSTIVQKIKSIYAKAVICSADDYFYSKDGVYNHDHNLLGAAHADCQSKAAQACQQNAPIIVIDNTNVKRWEMKYYADLGNVHGYVIVTVQPKTPWKMDPVQLAQRNKHGVPYDILKKKVQMFDDVVPVYYGWFLCEKKSNSLMSLASKIFLECIIKLPEFKKYLLNAMNIKPEHISDEMAEHLLSTYHTKPVKKSPLLHCTSMYCGSGRAPGCLQYHRSNNIQSACGQVFEMALSGLIITKRTMAARVTLSSAAAPLFKNAAEEEWNERTSQANLSSRKNEKLRKIKSKKNGKLKKNMPDVPLLMADDNLNTSPFLSFLTRKFPKLTVSGSLRNAHFTLKTSPGVESKEVNTDILDICQVESSSAIGIPEFVPVTGGQACYLGDGICCVYFDVTPKVKTIFSGYY</sequence>
<dbReference type="Gene3D" id="3.90.1740.10">
    <property type="entry name" value="2',3'-cyclic nucleotide 3'-phosphodiesterase superfamily"/>
    <property type="match status" value="1"/>
</dbReference>
<dbReference type="GO" id="GO:0009214">
    <property type="term" value="P:cyclic nucleotide catabolic process"/>
    <property type="evidence" value="ECO:0007669"/>
    <property type="project" value="InterPro"/>
</dbReference>
<evidence type="ECO:0000256" key="15">
    <source>
        <dbReference type="ARBA" id="ARBA00045937"/>
    </source>
</evidence>
<dbReference type="GO" id="GO:0003723">
    <property type="term" value="F:RNA binding"/>
    <property type="evidence" value="ECO:0007669"/>
    <property type="project" value="UniProtKB-KW"/>
</dbReference>
<evidence type="ECO:0000313" key="17">
    <source>
        <dbReference type="EnsemblMetazoa" id="BGLB019326-PA"/>
    </source>
</evidence>
<evidence type="ECO:0000259" key="16">
    <source>
        <dbReference type="Pfam" id="PF05881"/>
    </source>
</evidence>
<dbReference type="VEuPathDB" id="VectorBase:BGLAX_051920"/>
<dbReference type="SUPFAM" id="SSF52540">
    <property type="entry name" value="P-loop containing nucleoside triphosphate hydrolases"/>
    <property type="match status" value="1"/>
</dbReference>
<accession>A0A2C9KGF5</accession>
<dbReference type="InterPro" id="IPR047325">
    <property type="entry name" value="CNPase_cat"/>
</dbReference>
<keyword evidence="10" id="KW-0378">Hydrolase</keyword>
<comment type="catalytic activity">
    <reaction evidence="1">
        <text>a nucleoside 2',3'-cyclic phosphate + H2O = a nucleoside 2'-phosphate + H(+)</text>
        <dbReference type="Rhea" id="RHEA:14489"/>
        <dbReference type="ChEBI" id="CHEBI:15377"/>
        <dbReference type="ChEBI" id="CHEBI:15378"/>
        <dbReference type="ChEBI" id="CHEBI:66954"/>
        <dbReference type="ChEBI" id="CHEBI:78552"/>
        <dbReference type="EC" id="3.1.4.37"/>
    </reaction>
</comment>
<dbReference type="AlphaFoldDB" id="A0A2C9KGF5"/>
<dbReference type="GO" id="GO:0016020">
    <property type="term" value="C:membrane"/>
    <property type="evidence" value="ECO:0007669"/>
    <property type="project" value="UniProtKB-SubCell"/>
</dbReference>
<reference evidence="17" key="1">
    <citation type="submission" date="2020-05" db="UniProtKB">
        <authorList>
            <consortium name="EnsemblMetazoa"/>
        </authorList>
    </citation>
    <scope>IDENTIFICATION</scope>
    <source>
        <strain evidence="17">BB02</strain>
    </source>
</reference>
<dbReference type="EnsemblMetazoa" id="BGLB019326-RA">
    <property type="protein sequence ID" value="BGLB019326-PA"/>
    <property type="gene ID" value="BGLB019326"/>
</dbReference>
<evidence type="ECO:0000256" key="14">
    <source>
        <dbReference type="ARBA" id="ARBA00023289"/>
    </source>
</evidence>
<dbReference type="RefSeq" id="XP_013081017.2">
    <property type="nucleotide sequence ID" value="XM_013225563.2"/>
</dbReference>
<dbReference type="GO" id="GO:0004113">
    <property type="term" value="F:2',3'-cyclic-nucleotide 3'-phosphodiesterase activity"/>
    <property type="evidence" value="ECO:0007669"/>
    <property type="project" value="UniProtKB-EC"/>
</dbReference>
<keyword evidence="8" id="KW-0488">Methylation</keyword>
<dbReference type="PANTHER" id="PTHR10156:SF0">
    <property type="entry name" value="2',3'-CYCLIC-NUCLEOTIDE 3'-PHOSPHODIESTERASE"/>
    <property type="match status" value="1"/>
</dbReference>
<dbReference type="Pfam" id="PF05881">
    <property type="entry name" value="CNPase"/>
    <property type="match status" value="1"/>
</dbReference>
<evidence type="ECO:0000256" key="8">
    <source>
        <dbReference type="ARBA" id="ARBA00022481"/>
    </source>
</evidence>
<evidence type="ECO:0000256" key="6">
    <source>
        <dbReference type="ARBA" id="ARBA00012317"/>
    </source>
</evidence>
<dbReference type="Pfam" id="PF13671">
    <property type="entry name" value="AAA_33"/>
    <property type="match status" value="1"/>
</dbReference>
<feature type="domain" description="Cyclic nucleotide phosphodiesterase catalytic" evidence="16">
    <location>
        <begin position="270"/>
        <end position="406"/>
    </location>
</feature>
<proteinExistence type="inferred from homology"/>
<keyword evidence="12" id="KW-0472">Membrane</keyword>
<dbReference type="InterPro" id="IPR008431">
    <property type="entry name" value="CNPase"/>
</dbReference>
<comment type="subcellular location">
    <subcellularLocation>
        <location evidence="2">Melanosome</location>
    </subcellularLocation>
    <subcellularLocation>
        <location evidence="3">Membrane</location>
        <topology evidence="3">Lipid-anchor</topology>
    </subcellularLocation>
</comment>
<evidence type="ECO:0000313" key="18">
    <source>
        <dbReference type="Proteomes" id="UP000076420"/>
    </source>
</evidence>
<dbReference type="OrthoDB" id="3231855at2759"/>
<evidence type="ECO:0000256" key="7">
    <source>
        <dbReference type="ARBA" id="ARBA00014478"/>
    </source>
</evidence>
<evidence type="ECO:0000256" key="2">
    <source>
        <dbReference type="ARBA" id="ARBA00004223"/>
    </source>
</evidence>
<dbReference type="Proteomes" id="UP000076420">
    <property type="component" value="Unassembled WGS sequence"/>
</dbReference>
<organism evidence="17 18">
    <name type="scientific">Biomphalaria glabrata</name>
    <name type="common">Bloodfluke planorb</name>
    <name type="synonym">Freshwater snail</name>
    <dbReference type="NCBI Taxonomy" id="6526"/>
    <lineage>
        <taxon>Eukaryota</taxon>
        <taxon>Metazoa</taxon>
        <taxon>Spiralia</taxon>
        <taxon>Lophotrochozoa</taxon>
        <taxon>Mollusca</taxon>
        <taxon>Gastropoda</taxon>
        <taxon>Heterobranchia</taxon>
        <taxon>Euthyneura</taxon>
        <taxon>Panpulmonata</taxon>
        <taxon>Hygrophila</taxon>
        <taxon>Lymnaeoidea</taxon>
        <taxon>Planorbidae</taxon>
        <taxon>Biomphalaria</taxon>
    </lineage>
</organism>
<keyword evidence="11" id="KW-0694">RNA-binding</keyword>
<evidence type="ECO:0000256" key="10">
    <source>
        <dbReference type="ARBA" id="ARBA00022801"/>
    </source>
</evidence>
<dbReference type="PANTHER" id="PTHR10156">
    <property type="entry name" value="2',3'-CYCLIC-NUCLEOTIDE 3'-PHOSPHODIESTERASE"/>
    <property type="match status" value="1"/>
</dbReference>
<dbReference type="InterPro" id="IPR027417">
    <property type="entry name" value="P-loop_NTPase"/>
</dbReference>
<name>A0A2C9KGF5_BIOGL</name>
<keyword evidence="14" id="KW-0636">Prenylation</keyword>
<dbReference type="VEuPathDB" id="VectorBase:BGLB019326"/>
<dbReference type="EC" id="3.1.4.37" evidence="6"/>
<keyword evidence="9" id="KW-0597">Phosphoprotein</keyword>
<comment type="similarity">
    <text evidence="4">Belongs to the 2H phosphoesterase superfamily. CNPase family.</text>
</comment>
<keyword evidence="13" id="KW-0449">Lipoprotein</keyword>
<evidence type="ECO:0000256" key="12">
    <source>
        <dbReference type="ARBA" id="ARBA00023136"/>
    </source>
</evidence>
<evidence type="ECO:0000256" key="3">
    <source>
        <dbReference type="ARBA" id="ARBA00004635"/>
    </source>
</evidence>
<dbReference type="Gene3D" id="3.40.50.300">
    <property type="entry name" value="P-loop containing nucleotide triphosphate hydrolases"/>
    <property type="match status" value="1"/>
</dbReference>
<evidence type="ECO:0000256" key="4">
    <source>
        <dbReference type="ARBA" id="ARBA00008662"/>
    </source>
</evidence>
<evidence type="ECO:0000256" key="11">
    <source>
        <dbReference type="ARBA" id="ARBA00022884"/>
    </source>
</evidence>
<dbReference type="InterPro" id="IPR009097">
    <property type="entry name" value="Cyclic_Pdiesterase"/>
</dbReference>
<comment type="subunit">
    <text evidence="5">Exists as monomers and homodimers.</text>
</comment>